<feature type="transmembrane region" description="Helical" evidence="1">
    <location>
        <begin position="158"/>
        <end position="180"/>
    </location>
</feature>
<feature type="transmembrane region" description="Helical" evidence="1">
    <location>
        <begin position="123"/>
        <end position="146"/>
    </location>
</feature>
<feature type="transmembrane region" description="Helical" evidence="1">
    <location>
        <begin position="51"/>
        <end position="72"/>
    </location>
</feature>
<keyword evidence="1" id="KW-1133">Transmembrane helix</keyword>
<evidence type="ECO:0000313" key="2">
    <source>
        <dbReference type="EMBL" id="OMJ73452.1"/>
    </source>
</evidence>
<name>A0A1R2B9K2_9CILI</name>
<dbReference type="AlphaFoldDB" id="A0A1R2B9K2"/>
<sequence length="333" mass="38339">MIKFQYGSAGDLGTVNISIFLSLFVLVIFLAIAKAIPSIIYLKARYNIKILWFYIIITIAASFRICWCLNYFFGSSRILYHLLESLCTGTLEVLGYTFLKYWIDAYIELSLKITYHSKRQKLYIMNIVYFLISCSTYILHILYVTSPNLSLTSYSVDIYIDSIISMLVSISLIISSKLFIKQLKNVFSVVLSAQIISRIKKVLLSNVFIYLSKSILFISSANITTFDSHKFHVMFMYFYLIGTEILPLCSVLYFLKANVDKSPSTFSGIPSVLIAQSDTDSRIRDLFRTFMKESTYEYSNDLKYSSLSNPVLELDHVEEERINLSHSLTLNYL</sequence>
<evidence type="ECO:0008006" key="4">
    <source>
        <dbReference type="Google" id="ProtNLM"/>
    </source>
</evidence>
<protein>
    <recommendedName>
        <fullName evidence="4">THH1/TOM1/TOM3 domain-containing protein</fullName>
    </recommendedName>
</protein>
<organism evidence="2 3">
    <name type="scientific">Stentor coeruleus</name>
    <dbReference type="NCBI Taxonomy" id="5963"/>
    <lineage>
        <taxon>Eukaryota</taxon>
        <taxon>Sar</taxon>
        <taxon>Alveolata</taxon>
        <taxon>Ciliophora</taxon>
        <taxon>Postciliodesmatophora</taxon>
        <taxon>Heterotrichea</taxon>
        <taxon>Heterotrichida</taxon>
        <taxon>Stentoridae</taxon>
        <taxon>Stentor</taxon>
    </lineage>
</organism>
<feature type="transmembrane region" description="Helical" evidence="1">
    <location>
        <begin position="20"/>
        <end position="42"/>
    </location>
</feature>
<keyword evidence="1" id="KW-0472">Membrane</keyword>
<feature type="transmembrane region" description="Helical" evidence="1">
    <location>
        <begin position="235"/>
        <end position="255"/>
    </location>
</feature>
<comment type="caution">
    <text evidence="2">The sequence shown here is derived from an EMBL/GenBank/DDBJ whole genome shotgun (WGS) entry which is preliminary data.</text>
</comment>
<reference evidence="2 3" key="1">
    <citation type="submission" date="2016-11" db="EMBL/GenBank/DDBJ databases">
        <title>The macronuclear genome of Stentor coeruleus: a giant cell with tiny introns.</title>
        <authorList>
            <person name="Slabodnick M."/>
            <person name="Ruby J.G."/>
            <person name="Reiff S.B."/>
            <person name="Swart E.C."/>
            <person name="Gosai S."/>
            <person name="Prabakaran S."/>
            <person name="Witkowska E."/>
            <person name="Larue G.E."/>
            <person name="Fisher S."/>
            <person name="Freeman R.M."/>
            <person name="Gunawardena J."/>
            <person name="Chu W."/>
            <person name="Stover N.A."/>
            <person name="Gregory B.D."/>
            <person name="Nowacki M."/>
            <person name="Derisi J."/>
            <person name="Roy S.W."/>
            <person name="Marshall W.F."/>
            <person name="Sood P."/>
        </authorList>
    </citation>
    <scope>NUCLEOTIDE SEQUENCE [LARGE SCALE GENOMIC DNA]</scope>
    <source>
        <strain evidence="2">WM001</strain>
    </source>
</reference>
<dbReference type="EMBL" id="MPUH01000820">
    <property type="protein sequence ID" value="OMJ73452.1"/>
    <property type="molecule type" value="Genomic_DNA"/>
</dbReference>
<dbReference type="Proteomes" id="UP000187209">
    <property type="component" value="Unassembled WGS sequence"/>
</dbReference>
<evidence type="ECO:0000256" key="1">
    <source>
        <dbReference type="SAM" id="Phobius"/>
    </source>
</evidence>
<evidence type="ECO:0000313" key="3">
    <source>
        <dbReference type="Proteomes" id="UP000187209"/>
    </source>
</evidence>
<gene>
    <name evidence="2" type="ORF">SteCoe_27845</name>
</gene>
<feature type="transmembrane region" description="Helical" evidence="1">
    <location>
        <begin position="201"/>
        <end position="223"/>
    </location>
</feature>
<accession>A0A1R2B9K2</accession>
<proteinExistence type="predicted"/>
<keyword evidence="1" id="KW-0812">Transmembrane</keyword>
<keyword evidence="3" id="KW-1185">Reference proteome</keyword>